<name>A0A0E9Q422_ANGAN</name>
<evidence type="ECO:0000313" key="1">
    <source>
        <dbReference type="EMBL" id="JAH11247.1"/>
    </source>
</evidence>
<proteinExistence type="predicted"/>
<reference evidence="1" key="2">
    <citation type="journal article" date="2015" name="Fish Shellfish Immunol.">
        <title>Early steps in the European eel (Anguilla anguilla)-Vibrio vulnificus interaction in the gills: Role of the RtxA13 toxin.</title>
        <authorList>
            <person name="Callol A."/>
            <person name="Pajuelo D."/>
            <person name="Ebbesson L."/>
            <person name="Teles M."/>
            <person name="MacKenzie S."/>
            <person name="Amaro C."/>
        </authorList>
    </citation>
    <scope>NUCLEOTIDE SEQUENCE</scope>
</reference>
<organism evidence="1">
    <name type="scientific">Anguilla anguilla</name>
    <name type="common">European freshwater eel</name>
    <name type="synonym">Muraena anguilla</name>
    <dbReference type="NCBI Taxonomy" id="7936"/>
    <lineage>
        <taxon>Eukaryota</taxon>
        <taxon>Metazoa</taxon>
        <taxon>Chordata</taxon>
        <taxon>Craniata</taxon>
        <taxon>Vertebrata</taxon>
        <taxon>Euteleostomi</taxon>
        <taxon>Actinopterygii</taxon>
        <taxon>Neopterygii</taxon>
        <taxon>Teleostei</taxon>
        <taxon>Anguilliformes</taxon>
        <taxon>Anguillidae</taxon>
        <taxon>Anguilla</taxon>
    </lineage>
</organism>
<reference evidence="1" key="1">
    <citation type="submission" date="2014-11" db="EMBL/GenBank/DDBJ databases">
        <authorList>
            <person name="Amaro Gonzalez C."/>
        </authorList>
    </citation>
    <scope>NUCLEOTIDE SEQUENCE</scope>
</reference>
<protein>
    <submittedName>
        <fullName evidence="1">Uncharacterized protein</fullName>
    </submittedName>
</protein>
<sequence length="9" mass="1053">MKICVFISI</sequence>
<dbReference type="EMBL" id="GBXM01097330">
    <property type="protein sequence ID" value="JAH11247.1"/>
    <property type="molecule type" value="Transcribed_RNA"/>
</dbReference>
<accession>A0A0E9Q422</accession>